<feature type="coiled-coil region" evidence="2">
    <location>
        <begin position="551"/>
        <end position="592"/>
    </location>
</feature>
<accession>K2MKR7</accession>
<feature type="compositionally biased region" description="Polar residues" evidence="3">
    <location>
        <begin position="1020"/>
        <end position="1032"/>
    </location>
</feature>
<protein>
    <recommendedName>
        <fullName evidence="4">Cilia- and flagella-associated protein 58 central coiled coil domain-containing protein</fullName>
    </recommendedName>
</protein>
<dbReference type="PANTHER" id="PTHR32083:SF24">
    <property type="entry name" value="FLAGELLAR ASSOCIATED PROTEIN"/>
    <property type="match status" value="1"/>
</dbReference>
<dbReference type="PANTHER" id="PTHR32083">
    <property type="entry name" value="CILIA AND FLAGELLA-ASSOCIATED PROTEIN 58-RELATED"/>
    <property type="match status" value="1"/>
</dbReference>
<dbReference type="EMBL" id="AHKC01021160">
    <property type="protein sequence ID" value="EKF26309.1"/>
    <property type="molecule type" value="Genomic_DNA"/>
</dbReference>
<gene>
    <name evidence="5" type="ORF">MOQ_010004</name>
</gene>
<evidence type="ECO:0000256" key="1">
    <source>
        <dbReference type="ARBA" id="ARBA00023054"/>
    </source>
</evidence>
<keyword evidence="6" id="KW-1185">Reference proteome</keyword>
<reference evidence="5 6" key="1">
    <citation type="journal article" date="2012" name="BMC Genomics">
        <title>Comparative genomic analysis of human infective Trypanosoma cruzi lineages with the bat-restricted subspecies T. cruzi marinkellei.</title>
        <authorList>
            <person name="Franzen O."/>
            <person name="Talavera-Lopez C."/>
            <person name="Ochaya S."/>
            <person name="Butler C.E."/>
            <person name="Messenger L.A."/>
            <person name="Lewis M.D."/>
            <person name="Llewellyn M.S."/>
            <person name="Marinkelle C.J."/>
            <person name="Tyler K.M."/>
            <person name="Miles M.A."/>
            <person name="Andersson B."/>
        </authorList>
    </citation>
    <scope>NUCLEOTIDE SEQUENCE [LARGE SCALE GENOMIC DNA]</scope>
    <source>
        <strain evidence="5 6">B7</strain>
    </source>
</reference>
<sequence length="1062" mass="122446">MYSHGSIGVATAKDGTQTKAPNKYGCAMHVYQAFFWSICPHVVCSSVATLLVWLLHFFFFLLVALSPPVLTRKVKVVVGNKYTQKQTHLLLHKKYTFFSFFINIISIHKARTRERKKEILRDLKNMSDLSSAEGDEVMMLGVETPADVTAFNEISADNSNFDYYERQFQEVLMSLENDEVLEAFRVEYAALHHSFLKSHDGESRLLKKCARLQSDIESCTMKVQAAEELTRGDKSTIELLKAEVEKTRKKSVATKEREALLKDKVNDLKRDLQDIEERANRPVELTAQEAALQSLIRAHETVLKEKETMEFQLAELRQECAGNERRLERLLEVKRGRDDEVRAVGNAIEAKLQEAEAHKSVRLRKEEELRLTREEIARRAAAAQERQGVIEQLTDENARHDVEIKATLEDMARVTESYQQLSRQLQNVNRTSQACNEENDALQRRMNELMEELKLKESAVESVSRAHRREKKLLEASTRRHAVMESRRAEAEATLSGLQSELSLLEEELAAALRAADMEERRIATQMRELDLLHGNVLSAAEKAQQQSIWLAEQRTEAYHLEHELRSYEEQAQRQNEVIYKLTRECTEYEEQIKVATIQCARIMAETQDREVQLAVALDEVKDVESRLHQQQTLLETILNERKAYAKHYGQVRGELAEMVRCFKVMLSQIKQMQDEVQRRERRLAAEDGVIKTLTRQRRELEVQIVALHTRLDKRSRSVQQYALEVRRLGDVFAEGEEEVGRQRRRLCDVQKERDFFDNEVYFSSEELARLYEKARVQQSLLQRGESMYMERLRTINELHDGIARLTEEVGQLRLFAKRLPDLRRLVNVASRELVREQNRVRALLHECERPMNLHPNHQLSSSDPEAYALTEKVNALQRELVARRQELAEKEQRIKQQEQSYLQCKAAVARQLGPEMAEQISLYQGNLAKKAGQMRAMMASLKYFREQTELYQARYNELRDTLDGFAQKYSETRQIRDRDAQREARKRQGGGKGDSSRQNDQPGVYVGFFAPPRGGGPATSVSDGGSVSGEQNDSHNDAEGDDIGGDDLKMYEGNEEEEPSS</sequence>
<dbReference type="OrthoDB" id="264785at2759"/>
<evidence type="ECO:0000256" key="3">
    <source>
        <dbReference type="SAM" id="MobiDB-lite"/>
    </source>
</evidence>
<feature type="coiled-coil region" evidence="2">
    <location>
        <begin position="209"/>
        <end position="333"/>
    </location>
</feature>
<dbReference type="InterPro" id="IPR049270">
    <property type="entry name" value="CFAP58_CC"/>
</dbReference>
<evidence type="ECO:0000259" key="4">
    <source>
        <dbReference type="Pfam" id="PF21771"/>
    </source>
</evidence>
<dbReference type="SUPFAM" id="SSF57997">
    <property type="entry name" value="Tropomyosin"/>
    <property type="match status" value="1"/>
</dbReference>
<proteinExistence type="predicted"/>
<comment type="caution">
    <text evidence="5">The sequence shown here is derived from an EMBL/GenBank/DDBJ whole genome shotgun (WGS) entry which is preliminary data.</text>
</comment>
<dbReference type="AlphaFoldDB" id="K2MKR7"/>
<feature type="coiled-coil region" evidence="2">
    <location>
        <begin position="366"/>
        <end position="522"/>
    </location>
</feature>
<evidence type="ECO:0000256" key="2">
    <source>
        <dbReference type="SAM" id="Coils"/>
    </source>
</evidence>
<keyword evidence="1 2" id="KW-0175">Coiled coil</keyword>
<dbReference type="Pfam" id="PF21771">
    <property type="entry name" value="CFAP58_CC"/>
    <property type="match status" value="1"/>
</dbReference>
<evidence type="ECO:0000313" key="6">
    <source>
        <dbReference type="Proteomes" id="UP000007350"/>
    </source>
</evidence>
<organism evidence="5 6">
    <name type="scientific">Trypanosoma cruzi marinkellei</name>
    <dbReference type="NCBI Taxonomy" id="85056"/>
    <lineage>
        <taxon>Eukaryota</taxon>
        <taxon>Discoba</taxon>
        <taxon>Euglenozoa</taxon>
        <taxon>Kinetoplastea</taxon>
        <taxon>Metakinetoplastina</taxon>
        <taxon>Trypanosomatida</taxon>
        <taxon>Trypanosomatidae</taxon>
        <taxon>Trypanosoma</taxon>
        <taxon>Schizotrypanum</taxon>
    </lineage>
</organism>
<name>K2MKR7_TRYCR</name>
<dbReference type="Proteomes" id="UP000007350">
    <property type="component" value="Unassembled WGS sequence"/>
</dbReference>
<feature type="region of interest" description="Disordered" evidence="3">
    <location>
        <begin position="970"/>
        <end position="1062"/>
    </location>
</feature>
<feature type="coiled-coil region" evidence="2">
    <location>
        <begin position="874"/>
        <end position="908"/>
    </location>
</feature>
<feature type="compositionally biased region" description="Basic and acidic residues" evidence="3">
    <location>
        <begin position="971"/>
        <end position="984"/>
    </location>
</feature>
<feature type="domain" description="Cilia- and flagella-associated protein 58 central coiled coil" evidence="4">
    <location>
        <begin position="513"/>
        <end position="813"/>
    </location>
</feature>
<dbReference type="GO" id="GO:0005856">
    <property type="term" value="C:cytoskeleton"/>
    <property type="evidence" value="ECO:0007669"/>
    <property type="project" value="TreeGrafter"/>
</dbReference>
<evidence type="ECO:0000313" key="5">
    <source>
        <dbReference type="EMBL" id="EKF26309.1"/>
    </source>
</evidence>